<dbReference type="SUPFAM" id="SSF56655">
    <property type="entry name" value="Carbohydrate phosphatase"/>
    <property type="match status" value="1"/>
</dbReference>
<accession>A0A5E7ZLG0</accession>
<evidence type="ECO:0000313" key="2">
    <source>
        <dbReference type="EMBL" id="VVT19502.1"/>
    </source>
</evidence>
<protein>
    <submittedName>
        <fullName evidence="2">Uncharacterized protein</fullName>
    </submittedName>
</protein>
<proteinExistence type="predicted"/>
<dbReference type="Proteomes" id="UP000326857">
    <property type="component" value="Unassembled WGS sequence"/>
</dbReference>
<dbReference type="Gene3D" id="3.30.540.10">
    <property type="entry name" value="Fructose-1,6-Bisphosphatase, subunit A, domain 1"/>
    <property type="match status" value="1"/>
</dbReference>
<gene>
    <name evidence="2" type="ORF">SPHINGO391_460115</name>
</gene>
<dbReference type="AlphaFoldDB" id="A0A5E7ZLG0"/>
<dbReference type="EMBL" id="CABVLI010000041">
    <property type="protein sequence ID" value="VVT19502.1"/>
    <property type="molecule type" value="Genomic_DNA"/>
</dbReference>
<evidence type="ECO:0000256" key="1">
    <source>
        <dbReference type="SAM" id="MobiDB-lite"/>
    </source>
</evidence>
<dbReference type="RefSeq" id="WP_151991180.1">
    <property type="nucleotide sequence ID" value="NZ_LR701528.1"/>
</dbReference>
<feature type="region of interest" description="Disordered" evidence="1">
    <location>
        <begin position="94"/>
        <end position="117"/>
    </location>
</feature>
<name>A0A5E7ZLG0_9SPHN</name>
<feature type="compositionally biased region" description="Basic and acidic residues" evidence="1">
    <location>
        <begin position="95"/>
        <end position="109"/>
    </location>
</feature>
<sequence length="117" mass="12783">MPRYRTDIAVNTKVKQGYSFDPVIEADRAAEAAIRAEIARRFSDHAILGKEVGLTGSGSALHAETLRILGSPPLRRPWTHALAIIARMSACNLDRSPRDRGGPFREGPHHSTSLTTP</sequence>
<evidence type="ECO:0000313" key="3">
    <source>
        <dbReference type="Proteomes" id="UP000326857"/>
    </source>
</evidence>
<reference evidence="2 3" key="1">
    <citation type="submission" date="2019-09" db="EMBL/GenBank/DDBJ databases">
        <authorList>
            <person name="Dittami M. S."/>
        </authorList>
    </citation>
    <scope>NUCLEOTIDE SEQUENCE [LARGE SCALE GENOMIC DNA]</scope>
    <source>
        <strain evidence="2">SPHINGO391</strain>
    </source>
</reference>
<organism evidence="2 3">
    <name type="scientific">Sphingomonas aurantiaca</name>
    <dbReference type="NCBI Taxonomy" id="185949"/>
    <lineage>
        <taxon>Bacteria</taxon>
        <taxon>Pseudomonadati</taxon>
        <taxon>Pseudomonadota</taxon>
        <taxon>Alphaproteobacteria</taxon>
        <taxon>Sphingomonadales</taxon>
        <taxon>Sphingomonadaceae</taxon>
        <taxon>Sphingomonas</taxon>
    </lineage>
</organism>